<dbReference type="NCBIfam" id="TIGR00744">
    <property type="entry name" value="ROK_glcA_fam"/>
    <property type="match status" value="1"/>
</dbReference>
<evidence type="ECO:0000313" key="9">
    <source>
        <dbReference type="Proteomes" id="UP000019482"/>
    </source>
</evidence>
<dbReference type="InterPro" id="IPR043129">
    <property type="entry name" value="ATPase_NBD"/>
</dbReference>
<evidence type="ECO:0000256" key="4">
    <source>
        <dbReference type="ARBA" id="ARBA00022741"/>
    </source>
</evidence>
<dbReference type="Proteomes" id="UP000019482">
    <property type="component" value="Unassembled WGS sequence"/>
</dbReference>
<evidence type="ECO:0000256" key="2">
    <source>
        <dbReference type="ARBA" id="ARBA00014701"/>
    </source>
</evidence>
<dbReference type="Gene3D" id="3.30.420.40">
    <property type="match status" value="2"/>
</dbReference>
<dbReference type="GeneID" id="29418704"/>
<dbReference type="Pfam" id="PF00480">
    <property type="entry name" value="ROK"/>
    <property type="match status" value="1"/>
</dbReference>
<dbReference type="OrthoDB" id="9810372at2"/>
<keyword evidence="5" id="KW-0418">Kinase</keyword>
<dbReference type="InterPro" id="IPR004654">
    <property type="entry name" value="ROK_glcA"/>
</dbReference>
<organism evidence="8 9">
    <name type="scientific">Clostridium tyrobutyricum DIVETGP</name>
    <dbReference type="NCBI Taxonomy" id="1408889"/>
    <lineage>
        <taxon>Bacteria</taxon>
        <taxon>Bacillati</taxon>
        <taxon>Bacillota</taxon>
        <taxon>Clostridia</taxon>
        <taxon>Eubacteriales</taxon>
        <taxon>Clostridiaceae</taxon>
        <taxon>Clostridium</taxon>
    </lineage>
</organism>
<keyword evidence="9" id="KW-1185">Reference proteome</keyword>
<dbReference type="AlphaFoldDB" id="W6N2C0"/>
<protein>
    <recommendedName>
        <fullName evidence="2">Glucokinase</fullName>
    </recommendedName>
    <alternativeName>
        <fullName evidence="7">Glucose kinase</fullName>
    </alternativeName>
</protein>
<reference evidence="8 9" key="1">
    <citation type="journal article" date="2015" name="Genome Announc.">
        <title>Draft Genome Sequence of Clostridium tyrobutyricum Strain DIVETGP, Isolated from Cow's Milk for Grana Padano Production.</title>
        <authorList>
            <person name="Soggiu A."/>
            <person name="Piras C."/>
            <person name="Gaiarsa S."/>
            <person name="Sassera D."/>
            <person name="Roncada P."/>
            <person name="Bendixen E."/>
            <person name="Brasca M."/>
            <person name="Bonizzi L."/>
        </authorList>
    </citation>
    <scope>NUCLEOTIDE SEQUENCE [LARGE SCALE GENOMIC DNA]</scope>
    <source>
        <strain evidence="8 9">DIVETGP</strain>
    </source>
</reference>
<dbReference type="SUPFAM" id="SSF53067">
    <property type="entry name" value="Actin-like ATPase domain"/>
    <property type="match status" value="1"/>
</dbReference>
<comment type="similarity">
    <text evidence="1">Belongs to the ROK (NagC/XylR) family.</text>
</comment>
<name>W6N2C0_CLOTY</name>
<dbReference type="GO" id="GO:0005524">
    <property type="term" value="F:ATP binding"/>
    <property type="evidence" value="ECO:0007669"/>
    <property type="project" value="UniProtKB-KW"/>
</dbReference>
<keyword evidence="6" id="KW-0067">ATP-binding</keyword>
<proteinExistence type="inferred from homology"/>
<evidence type="ECO:0000256" key="5">
    <source>
        <dbReference type="ARBA" id="ARBA00022777"/>
    </source>
</evidence>
<keyword evidence="3" id="KW-0808">Transferase</keyword>
<dbReference type="PANTHER" id="PTHR18964:SF149">
    <property type="entry name" value="BIFUNCTIONAL UDP-N-ACETYLGLUCOSAMINE 2-EPIMERASE_N-ACETYLMANNOSAMINE KINASE"/>
    <property type="match status" value="1"/>
</dbReference>
<dbReference type="GO" id="GO:0004340">
    <property type="term" value="F:glucokinase activity"/>
    <property type="evidence" value="ECO:0007669"/>
    <property type="project" value="InterPro"/>
</dbReference>
<dbReference type="PANTHER" id="PTHR18964">
    <property type="entry name" value="ROK (REPRESSOR, ORF, KINASE) FAMILY"/>
    <property type="match status" value="1"/>
</dbReference>
<evidence type="ECO:0000256" key="6">
    <source>
        <dbReference type="ARBA" id="ARBA00022840"/>
    </source>
</evidence>
<dbReference type="EMBL" id="CBXI010000007">
    <property type="protein sequence ID" value="CDL90508.1"/>
    <property type="molecule type" value="Genomic_DNA"/>
</dbReference>
<evidence type="ECO:0000256" key="1">
    <source>
        <dbReference type="ARBA" id="ARBA00006479"/>
    </source>
</evidence>
<dbReference type="InterPro" id="IPR000600">
    <property type="entry name" value="ROK"/>
</dbReference>
<comment type="caution">
    <text evidence="8">The sequence shown here is derived from an EMBL/GenBank/DDBJ whole genome shotgun (WGS) entry which is preliminary data.</text>
</comment>
<dbReference type="GO" id="GO:0006096">
    <property type="term" value="P:glycolytic process"/>
    <property type="evidence" value="ECO:0007669"/>
    <property type="project" value="InterPro"/>
</dbReference>
<dbReference type="GO" id="GO:0005737">
    <property type="term" value="C:cytoplasm"/>
    <property type="evidence" value="ECO:0007669"/>
    <property type="project" value="InterPro"/>
</dbReference>
<evidence type="ECO:0000256" key="3">
    <source>
        <dbReference type="ARBA" id="ARBA00022679"/>
    </source>
</evidence>
<gene>
    <name evidence="8" type="ORF">CTDIVETGP_0578</name>
</gene>
<keyword evidence="4" id="KW-0547">Nucleotide-binding</keyword>
<dbReference type="RefSeq" id="WP_017750465.1">
    <property type="nucleotide sequence ID" value="NZ_CBXI010000007.1"/>
</dbReference>
<evidence type="ECO:0000313" key="8">
    <source>
        <dbReference type="EMBL" id="CDL90508.1"/>
    </source>
</evidence>
<evidence type="ECO:0000256" key="7">
    <source>
        <dbReference type="ARBA" id="ARBA00032386"/>
    </source>
</evidence>
<sequence length="323" mass="34189">MKKYVIGIDLGGTKISVASSDLAGNIIYKKTVPTNASEGENKILDRIISLVDDTLKKSNLTNEDILCIGIGSPGPLDTKKGTIITTPNLPFKNFDLVKPIKDRFNIHTVLDNDGNVAAIGEHEFGAGKGTRNMVFITVSTGIGGGAVLNGQIYRGNTSNALEIGHVTLEKDGVKCNCGNCGCVESLASGTAIARSATKAVEEAKSRGDKTSLYKYDNITSKEVFDEAKNGDKLALDVINKALNYLGIFIANIMNVFDPEVIIIGGGVSKAGSMVFDKIREIASKRSFTTIYENTKIVPAKLGGDAGIIGAVALAITEGKIFIK</sequence>
<accession>W6N2C0</accession>